<dbReference type="PANTHER" id="PTHR13396:SF5">
    <property type="entry name" value="NEDD4 FAMILY INTERACTING PROTEIN"/>
    <property type="match status" value="1"/>
</dbReference>
<dbReference type="GO" id="GO:0007034">
    <property type="term" value="P:vacuolar transport"/>
    <property type="evidence" value="ECO:0007669"/>
    <property type="project" value="InterPro"/>
</dbReference>
<reference evidence="7 8" key="1">
    <citation type="journal article" date="2020" name="ISME J.">
        <title>Uncovering the hidden diversity of litter-decomposition mechanisms in mushroom-forming fungi.</title>
        <authorList>
            <person name="Floudas D."/>
            <person name="Bentzer J."/>
            <person name="Ahren D."/>
            <person name="Johansson T."/>
            <person name="Persson P."/>
            <person name="Tunlid A."/>
        </authorList>
    </citation>
    <scope>NUCLEOTIDE SEQUENCE [LARGE SCALE GENOMIC DNA]</scope>
    <source>
        <strain evidence="7 8">CBS 101986</strain>
    </source>
</reference>
<feature type="compositionally biased region" description="Acidic residues" evidence="5">
    <location>
        <begin position="19"/>
        <end position="34"/>
    </location>
</feature>
<sequence>MSARYTPLSNPRSEPDAERELEDAFDLDDENEDDSNAHESTPLTRNTDNVVSPQHTGHFRTATQSAVTPNPGAYDFERAYDFPPPGSPPAPSSRALPNDYGNSNGQLPTAPPAIPKPKRSIFQRTLGSILPTHYQPVPTQSHSRPTGGGTENDGVFANVTAKPQVPRTIIGDDGLNYVVPEDSQKETPPSYREAQADAVPPYWETTIHAPGGGDNGDLIIDDLPTGSFLIFCLNIFVSFFFQFIGFLLTYLLHTSHAAKFGSRAGLGLTLIQYGFYSRTMMEEEGGNGGTGTTDSWGGTSTPTDPSSTQDDPNGAIYSEASRDWLSFLFMTLGWFLLLSSIIGYWRVKRWESSVRAPASPQTAQQSGIIDAQVRANLEHVFGIRFPPHHSEPSPTIVHEVSTPSTVSARPDREQRLRSDLRAIGF</sequence>
<dbReference type="GO" id="GO:0048471">
    <property type="term" value="C:perinuclear region of cytoplasm"/>
    <property type="evidence" value="ECO:0007669"/>
    <property type="project" value="TreeGrafter"/>
</dbReference>
<feature type="region of interest" description="Disordered" evidence="5">
    <location>
        <begin position="284"/>
        <end position="313"/>
    </location>
</feature>
<dbReference type="GO" id="GO:0031398">
    <property type="term" value="P:positive regulation of protein ubiquitination"/>
    <property type="evidence" value="ECO:0007669"/>
    <property type="project" value="TreeGrafter"/>
</dbReference>
<dbReference type="PANTHER" id="PTHR13396">
    <property type="entry name" value="NEDD4 FAMILY INTERACTING PROTEIN 1/2"/>
    <property type="match status" value="1"/>
</dbReference>
<dbReference type="GO" id="GO:0030001">
    <property type="term" value="P:metal ion transport"/>
    <property type="evidence" value="ECO:0007669"/>
    <property type="project" value="InterPro"/>
</dbReference>
<gene>
    <name evidence="7" type="ORF">D9619_004888</name>
</gene>
<dbReference type="GO" id="GO:0016020">
    <property type="term" value="C:membrane"/>
    <property type="evidence" value="ECO:0007669"/>
    <property type="project" value="UniProtKB-SubCell"/>
</dbReference>
<dbReference type="CDD" id="cd22212">
    <property type="entry name" value="NDFIP-like"/>
    <property type="match status" value="1"/>
</dbReference>
<evidence type="ECO:0000313" key="8">
    <source>
        <dbReference type="Proteomes" id="UP000567179"/>
    </source>
</evidence>
<dbReference type="Pfam" id="PF10176">
    <property type="entry name" value="NEDD4_Bsd2"/>
    <property type="match status" value="1"/>
</dbReference>
<keyword evidence="4 6" id="KW-0472">Membrane</keyword>
<dbReference type="OrthoDB" id="10003116at2759"/>
<comment type="subcellular location">
    <subcellularLocation>
        <location evidence="1">Membrane</location>
        <topology evidence="1">Multi-pass membrane protein</topology>
    </subcellularLocation>
</comment>
<dbReference type="GO" id="GO:0006511">
    <property type="term" value="P:ubiquitin-dependent protein catabolic process"/>
    <property type="evidence" value="ECO:0007669"/>
    <property type="project" value="TreeGrafter"/>
</dbReference>
<evidence type="ECO:0000313" key="7">
    <source>
        <dbReference type="EMBL" id="KAF5327776.1"/>
    </source>
</evidence>
<feature type="compositionally biased region" description="Polar residues" evidence="5">
    <location>
        <begin position="38"/>
        <end position="68"/>
    </location>
</feature>
<evidence type="ECO:0000256" key="5">
    <source>
        <dbReference type="SAM" id="MobiDB-lite"/>
    </source>
</evidence>
<evidence type="ECO:0008006" key="9">
    <source>
        <dbReference type="Google" id="ProtNLM"/>
    </source>
</evidence>
<dbReference type="Proteomes" id="UP000567179">
    <property type="component" value="Unassembled WGS sequence"/>
</dbReference>
<evidence type="ECO:0000256" key="1">
    <source>
        <dbReference type="ARBA" id="ARBA00004141"/>
    </source>
</evidence>
<dbReference type="AlphaFoldDB" id="A0A8H5F8M7"/>
<protein>
    <recommendedName>
        <fullName evidence="9">Metal homeostatis protein bsd2</fullName>
    </recommendedName>
</protein>
<feature type="region of interest" description="Disordered" evidence="5">
    <location>
        <begin position="132"/>
        <end position="151"/>
    </location>
</feature>
<keyword evidence="8" id="KW-1185">Reference proteome</keyword>
<dbReference type="EMBL" id="JAACJJ010000014">
    <property type="protein sequence ID" value="KAF5327776.1"/>
    <property type="molecule type" value="Genomic_DNA"/>
</dbReference>
<evidence type="ECO:0000256" key="3">
    <source>
        <dbReference type="ARBA" id="ARBA00022989"/>
    </source>
</evidence>
<dbReference type="GO" id="GO:0005783">
    <property type="term" value="C:endoplasmic reticulum"/>
    <property type="evidence" value="ECO:0007669"/>
    <property type="project" value="TreeGrafter"/>
</dbReference>
<feature type="compositionally biased region" description="Low complexity" evidence="5">
    <location>
        <begin position="292"/>
        <end position="312"/>
    </location>
</feature>
<feature type="transmembrane region" description="Helical" evidence="6">
    <location>
        <begin position="324"/>
        <end position="345"/>
    </location>
</feature>
<keyword evidence="3 6" id="KW-1133">Transmembrane helix</keyword>
<evidence type="ECO:0000256" key="2">
    <source>
        <dbReference type="ARBA" id="ARBA00022692"/>
    </source>
</evidence>
<name>A0A8H5F8M7_9AGAR</name>
<keyword evidence="2 6" id="KW-0812">Transmembrane</keyword>
<evidence type="ECO:0000256" key="6">
    <source>
        <dbReference type="SAM" id="Phobius"/>
    </source>
</evidence>
<comment type="caution">
    <text evidence="7">The sequence shown here is derived from an EMBL/GenBank/DDBJ whole genome shotgun (WGS) entry which is preliminary data.</text>
</comment>
<accession>A0A8H5F8M7</accession>
<proteinExistence type="predicted"/>
<evidence type="ECO:0000256" key="4">
    <source>
        <dbReference type="ARBA" id="ARBA00023136"/>
    </source>
</evidence>
<organism evidence="7 8">
    <name type="scientific">Psilocybe cf. subviscida</name>
    <dbReference type="NCBI Taxonomy" id="2480587"/>
    <lineage>
        <taxon>Eukaryota</taxon>
        <taxon>Fungi</taxon>
        <taxon>Dikarya</taxon>
        <taxon>Basidiomycota</taxon>
        <taxon>Agaricomycotina</taxon>
        <taxon>Agaricomycetes</taxon>
        <taxon>Agaricomycetidae</taxon>
        <taxon>Agaricales</taxon>
        <taxon>Agaricineae</taxon>
        <taxon>Strophariaceae</taxon>
        <taxon>Psilocybe</taxon>
    </lineage>
</organism>
<dbReference type="GO" id="GO:0005794">
    <property type="term" value="C:Golgi apparatus"/>
    <property type="evidence" value="ECO:0007669"/>
    <property type="project" value="TreeGrafter"/>
</dbReference>
<feature type="compositionally biased region" description="Pro residues" evidence="5">
    <location>
        <begin position="82"/>
        <end position="91"/>
    </location>
</feature>
<feature type="region of interest" description="Disordered" evidence="5">
    <location>
        <begin position="1"/>
        <end position="117"/>
    </location>
</feature>
<dbReference type="InterPro" id="IPR019325">
    <property type="entry name" value="NEDD4/Bsd2"/>
</dbReference>
<feature type="transmembrane region" description="Helical" evidence="6">
    <location>
        <begin position="228"/>
        <end position="253"/>
    </location>
</feature>